<accession>A0A1B8QC68</accession>
<dbReference type="STRING" id="34059.A9308_06270"/>
<gene>
    <name evidence="1" type="ORF">A9308_06270</name>
</gene>
<dbReference type="OrthoDB" id="6712627at2"/>
<dbReference type="Proteomes" id="UP000092508">
    <property type="component" value="Unassembled WGS sequence"/>
</dbReference>
<reference evidence="1 2" key="1">
    <citation type="submission" date="2016-06" db="EMBL/GenBank/DDBJ databases">
        <title>Draft genome of Moraxella atlantae CCUG 66109.</title>
        <authorList>
            <person name="Salva-Serra F."/>
            <person name="Engstrom-Jakobsson H."/>
            <person name="Thorell K."/>
            <person name="Gonzales-Siles L."/>
            <person name="Karlsson R."/>
            <person name="Boulund F."/>
            <person name="Engstrand L."/>
            <person name="Kristiansson E."/>
            <person name="Moore E."/>
        </authorList>
    </citation>
    <scope>NUCLEOTIDE SEQUENCE [LARGE SCALE GENOMIC DNA]</scope>
    <source>
        <strain evidence="1 2">CCUG 66109</strain>
    </source>
</reference>
<dbReference type="RefSeq" id="WP_067236491.1">
    <property type="nucleotide sequence ID" value="NZ_LZMZ01000017.1"/>
</dbReference>
<evidence type="ECO:0000313" key="1">
    <source>
        <dbReference type="EMBL" id="OBX78385.1"/>
    </source>
</evidence>
<protein>
    <recommendedName>
        <fullName evidence="3">Chemotaxis protein</fullName>
    </recommendedName>
</protein>
<sequence>MPTANVIPNASASNFDLPSLHLLRSEISGILNDGERHLNQFNDDSEQFAALMDSVDTLRQLTQVFRLINLEEAAVLASTLADGFAQLYDEHDNADDDLMMHVSEGMMLLGRYVEFVLLKQTIAPALLLPIINQLREDVGQHALALDDLSDSKSSSLAIANPEQNFQSLRDIPINGQDIGKLATAYRAGLSVALTAKQPPTNPEDLQKLAAMQAACTLIAQHTASLFWQAVAASVTDLAQTLPLNKVQKRALIFAEQQFHDYLPVNDARFADLVQFASLRDGDLAKAVQQKARGNTVSETQLADMRRFLLGPNCEVTDTLNSLIQQEIEAIKTASDTYTREQNLNAPEQALNEMTERLDNLHLVFKMLNLPAASDVLAAQRDAVKGWTQASPEDYDNLLASLMVAENASIELAKSHTPGASLMPLYNKDISLHQLDTAYSTLIKESRASIAAIETAFNDYLAAAEPDITHLANVPALLRQVAGACQFLNLPQTAKMLKRGAEYSDAVLQRIGTTSPERLARMADVIMAADYYLESLEAHKPASPHAVKVGQNSLRELMAA</sequence>
<evidence type="ECO:0000313" key="2">
    <source>
        <dbReference type="Proteomes" id="UP000092508"/>
    </source>
</evidence>
<evidence type="ECO:0008006" key="3">
    <source>
        <dbReference type="Google" id="ProtNLM"/>
    </source>
</evidence>
<organism evidence="1 2">
    <name type="scientific">Faucicola atlantae</name>
    <dbReference type="NCBI Taxonomy" id="34059"/>
    <lineage>
        <taxon>Bacteria</taxon>
        <taxon>Pseudomonadati</taxon>
        <taxon>Pseudomonadota</taxon>
        <taxon>Gammaproteobacteria</taxon>
        <taxon>Moraxellales</taxon>
        <taxon>Moraxellaceae</taxon>
        <taxon>Faucicola</taxon>
    </lineage>
</organism>
<dbReference type="AlphaFoldDB" id="A0A1B8QC68"/>
<comment type="caution">
    <text evidence="1">The sequence shown here is derived from an EMBL/GenBank/DDBJ whole genome shotgun (WGS) entry which is preliminary data.</text>
</comment>
<proteinExistence type="predicted"/>
<name>A0A1B8QC68_9GAMM</name>
<dbReference type="EMBL" id="LZMZ01000017">
    <property type="protein sequence ID" value="OBX78385.1"/>
    <property type="molecule type" value="Genomic_DNA"/>
</dbReference>